<name>A0ABQ0ACX5_9GAMM</name>
<organism evidence="1 2">
    <name type="scientific">Sessilibacter corallicola</name>
    <dbReference type="NCBI Taxonomy" id="2904075"/>
    <lineage>
        <taxon>Bacteria</taxon>
        <taxon>Pseudomonadati</taxon>
        <taxon>Pseudomonadota</taxon>
        <taxon>Gammaproteobacteria</taxon>
        <taxon>Cellvibrionales</taxon>
        <taxon>Cellvibrionaceae</taxon>
        <taxon>Sessilibacter</taxon>
    </lineage>
</organism>
<dbReference type="PANTHER" id="PTHR41339:SF1">
    <property type="entry name" value="SECRETED PROTEIN"/>
    <property type="match status" value="1"/>
</dbReference>
<evidence type="ECO:0000313" key="1">
    <source>
        <dbReference type="EMBL" id="GAA6169500.1"/>
    </source>
</evidence>
<evidence type="ECO:0008006" key="3">
    <source>
        <dbReference type="Google" id="ProtNLM"/>
    </source>
</evidence>
<dbReference type="EMBL" id="BAABWN010000012">
    <property type="protein sequence ID" value="GAA6169500.1"/>
    <property type="molecule type" value="Genomic_DNA"/>
</dbReference>
<reference evidence="1 2" key="1">
    <citation type="submission" date="2024-04" db="EMBL/GenBank/DDBJ databases">
        <title>Draft genome sequence of Sessilibacter corallicola NBRC 116591.</title>
        <authorList>
            <person name="Miyakawa T."/>
            <person name="Kusuya Y."/>
            <person name="Miura T."/>
        </authorList>
    </citation>
    <scope>NUCLEOTIDE SEQUENCE [LARGE SCALE GENOMIC DNA]</scope>
    <source>
        <strain evidence="1 2">KU-00831-HH</strain>
    </source>
</reference>
<dbReference type="Proteomes" id="UP001465153">
    <property type="component" value="Unassembled WGS sequence"/>
</dbReference>
<sequence length="1012" mass="106079">MIAGTSAVLAACGGGNGGNNNVVVTQDCPAVGNLEPVDIGPNQCQISGELTQDATLSANFMWFLEGRLQVGTAESNATLNIDAGTEIRGDNAGSVDHLLVFPGSALSANGTSANPVRFLSDDDNVDGTAEWGGLFLRGFNGLTNLSGTQGENRLDYVVVAEAGAEVSVTIDEQEVNYQDNIVLNGVDSSTTLTFVQSHNSARDGLHILNGDPRLSWILATGSGRDGIWYRDFTGLIKDLMVIHNRDMDGSSGRAGIYASETMAGNSNPRIVNATLVGRDSSSDVAGMNDNEFGILFADNTDQIRLANVLIANFRNGCYEADSGADLSQIDVSVPGPTYLDGVHCANEAGANPNFGIVRDGSMGFPDGVIAASNSINANGLVYYNGAVNGVTFTGEIADRSENFTASWYLNNIGGIGNGLAGDSTSLNAFLDGDTNNDRVVDSNDTNSPFIIMDDGADGFNQDVAEDTGGYDLTHIGAVRGGAITNTQFDGWTVATDSDDGFVVGINENLVGMSQCPEFLGGASVNPLERIGGRNVCEISGVISTDAMLTSNIDWQLEGALQVGDETNFATLTVQSGTRITGDNVDATDYLLVFPGSAIDAQGTSARPVRFTSNDADINGSGEWGGLFIRGYNGLTTLSGTQGENSLDYVVVAEAGAPVAVTIDGQMVNYQDNLVVNGVDRTSTFTFVQSHNSARDGLHILNGDPRMSWILATGSGRDGIWYRDFNGLIKDLMVIHNRDMDGSSGRSGIYASETMAGNSNPRIVNATLVGRDNSSDVAGMNDNEFGILFADNTDQIRMANVLIANFRHGCFEVDSGADLSAIDTTVPGPNYLDGIHCANEAGANPNFGIVRMGSAGFPMGTVAANNSNGDGLVYYNGAGAELANANTPSFSESGGINFTGEIMERANNFTAGWYLDNIRGIGNGLAGNANFLNGFLDGDTNRDGVVDADDTRSPFIIADDGMGGFNQDVAEDTGGYDLTHVGAVRGGAVSNTQFDNWTVGTNRSGQFTVRLTQ</sequence>
<keyword evidence="2" id="KW-1185">Reference proteome</keyword>
<proteinExistence type="predicted"/>
<accession>A0ABQ0ACX5</accession>
<gene>
    <name evidence="1" type="ORF">NBRC116591_33110</name>
</gene>
<comment type="caution">
    <text evidence="1">The sequence shown here is derived from an EMBL/GenBank/DDBJ whole genome shotgun (WGS) entry which is preliminary data.</text>
</comment>
<dbReference type="PANTHER" id="PTHR41339">
    <property type="entry name" value="LIPL48"/>
    <property type="match status" value="1"/>
</dbReference>
<evidence type="ECO:0000313" key="2">
    <source>
        <dbReference type="Proteomes" id="UP001465153"/>
    </source>
</evidence>
<protein>
    <recommendedName>
        <fullName evidence="3">Right handed beta helix domain-containing protein</fullName>
    </recommendedName>
</protein>